<proteinExistence type="predicted"/>
<reference evidence="1" key="1">
    <citation type="submission" date="2021-11" db="EMBL/GenBank/DDBJ databases">
        <title>Clostridia strains as spoilage organisms.</title>
        <authorList>
            <person name="Wambui J."/>
            <person name="Stevens M.J.A."/>
            <person name="Stephan R."/>
        </authorList>
    </citation>
    <scope>NUCLEOTIDE SEQUENCE</scope>
    <source>
        <strain evidence="1">CF009</strain>
    </source>
</reference>
<evidence type="ECO:0000313" key="2">
    <source>
        <dbReference type="Proteomes" id="UP001164733"/>
    </source>
</evidence>
<dbReference type="AlphaFoldDB" id="A0AA47I5B4"/>
<dbReference type="RefSeq" id="WP_216127801.1">
    <property type="nucleotide sequence ID" value="NZ_CP086239.1"/>
</dbReference>
<evidence type="ECO:0000313" key="1">
    <source>
        <dbReference type="EMBL" id="WAG58660.1"/>
    </source>
</evidence>
<dbReference type="Proteomes" id="UP001164733">
    <property type="component" value="Chromosome"/>
</dbReference>
<name>A0AA47I5B4_9CLOT</name>
<dbReference type="EMBL" id="CP086239">
    <property type="protein sequence ID" value="WAG58660.1"/>
    <property type="molecule type" value="Genomic_DNA"/>
</dbReference>
<organism evidence="1 2">
    <name type="scientific">Clostridium estertheticum</name>
    <dbReference type="NCBI Taxonomy" id="238834"/>
    <lineage>
        <taxon>Bacteria</taxon>
        <taxon>Bacillati</taxon>
        <taxon>Bacillota</taxon>
        <taxon>Clostridia</taxon>
        <taxon>Eubacteriales</taxon>
        <taxon>Clostridiaceae</taxon>
        <taxon>Clostridium</taxon>
    </lineage>
</organism>
<evidence type="ECO:0008006" key="3">
    <source>
        <dbReference type="Google" id="ProtNLM"/>
    </source>
</evidence>
<accession>A0AA47I5B4</accession>
<gene>
    <name evidence="1" type="ORF">LL038_13415</name>
</gene>
<sequence length="53" mass="6332">MVAHRQNITVDPIVYEEFCKYAKMKGMKISTWVAMKMKEAVEEEKELNRRNNL</sequence>
<protein>
    <recommendedName>
        <fullName evidence="3">Uracil-DNA glycosylase</fullName>
    </recommendedName>
</protein>